<evidence type="ECO:0000313" key="2">
    <source>
        <dbReference type="Proteomes" id="UP000708208"/>
    </source>
</evidence>
<comment type="caution">
    <text evidence="1">The sequence shown here is derived from an EMBL/GenBank/DDBJ whole genome shotgun (WGS) entry which is preliminary data.</text>
</comment>
<evidence type="ECO:0000313" key="1">
    <source>
        <dbReference type="EMBL" id="CAG7726057.1"/>
    </source>
</evidence>
<dbReference type="EMBL" id="CAJVCH010130100">
    <property type="protein sequence ID" value="CAG7726057.1"/>
    <property type="molecule type" value="Genomic_DNA"/>
</dbReference>
<sequence length="79" mass="9292">MEDLSQSHQWVIGFDRVANGVVVEGNWREDDVHLSRIVRQGSNNATTEAFEVREKFKDYFNSEEGSVHWQRSYVLRGYE</sequence>
<keyword evidence="2" id="KW-1185">Reference proteome</keyword>
<organism evidence="1 2">
    <name type="scientific">Allacma fusca</name>
    <dbReference type="NCBI Taxonomy" id="39272"/>
    <lineage>
        <taxon>Eukaryota</taxon>
        <taxon>Metazoa</taxon>
        <taxon>Ecdysozoa</taxon>
        <taxon>Arthropoda</taxon>
        <taxon>Hexapoda</taxon>
        <taxon>Collembola</taxon>
        <taxon>Symphypleona</taxon>
        <taxon>Sminthuridae</taxon>
        <taxon>Allacma</taxon>
    </lineage>
</organism>
<gene>
    <name evidence="1" type="ORF">AFUS01_LOCUS14987</name>
</gene>
<dbReference type="OrthoDB" id="7479758at2759"/>
<dbReference type="AlphaFoldDB" id="A0A8J2JTL0"/>
<accession>A0A8J2JTL0</accession>
<reference evidence="1" key="1">
    <citation type="submission" date="2021-06" db="EMBL/GenBank/DDBJ databases">
        <authorList>
            <person name="Hodson N. C."/>
            <person name="Mongue J. A."/>
            <person name="Jaron S. K."/>
        </authorList>
    </citation>
    <scope>NUCLEOTIDE SEQUENCE</scope>
</reference>
<name>A0A8J2JTL0_9HEXA</name>
<dbReference type="Proteomes" id="UP000708208">
    <property type="component" value="Unassembled WGS sequence"/>
</dbReference>
<proteinExistence type="predicted"/>
<protein>
    <submittedName>
        <fullName evidence="1">Uncharacterized protein</fullName>
    </submittedName>
</protein>